<protein>
    <submittedName>
        <fullName evidence="1">Uncharacterized protein</fullName>
    </submittedName>
</protein>
<gene>
    <name evidence="1" type="ORF">A2527_03950</name>
</gene>
<accession>A0A1F6GF23</accession>
<dbReference type="AlphaFoldDB" id="A0A1F6GF23"/>
<dbReference type="EMBL" id="MFNE01000010">
    <property type="protein sequence ID" value="OGG96717.1"/>
    <property type="molecule type" value="Genomic_DNA"/>
</dbReference>
<evidence type="ECO:0000313" key="2">
    <source>
        <dbReference type="Proteomes" id="UP000178449"/>
    </source>
</evidence>
<evidence type="ECO:0000313" key="1">
    <source>
        <dbReference type="EMBL" id="OGG96717.1"/>
    </source>
</evidence>
<reference evidence="1 2" key="1">
    <citation type="journal article" date="2016" name="Nat. Commun.">
        <title>Thousands of microbial genomes shed light on interconnected biogeochemical processes in an aquifer system.</title>
        <authorList>
            <person name="Anantharaman K."/>
            <person name="Brown C.T."/>
            <person name="Hug L.A."/>
            <person name="Sharon I."/>
            <person name="Castelle C.J."/>
            <person name="Probst A.J."/>
            <person name="Thomas B.C."/>
            <person name="Singh A."/>
            <person name="Wilkins M.J."/>
            <person name="Karaoz U."/>
            <person name="Brodie E.L."/>
            <person name="Williams K.H."/>
            <person name="Hubbard S.S."/>
            <person name="Banfield J.F."/>
        </authorList>
    </citation>
    <scope>NUCLEOTIDE SEQUENCE [LARGE SCALE GENOMIC DNA]</scope>
</reference>
<sequence>MFFKGGIMNFRKVFKPPSPEDLADQKRFEFFLEEMDRLHQAMSEGVGVQVLPGVLSDLSDLGEHWADWASGVVPIELSQEKEMFNNEIHRFCLKIGQKGYPLWSVELLEYLTLWLCRHVAPANIEFTRYTHYQPQQI</sequence>
<comment type="caution">
    <text evidence="1">The sequence shown here is derived from an EMBL/GenBank/DDBJ whole genome shotgun (WGS) entry which is preliminary data.</text>
</comment>
<organism evidence="1 2">
    <name type="scientific">Candidatus Lambdaproteobacteria bacterium RIFOXYD2_FULL_50_16</name>
    <dbReference type="NCBI Taxonomy" id="1817772"/>
    <lineage>
        <taxon>Bacteria</taxon>
        <taxon>Pseudomonadati</taxon>
        <taxon>Pseudomonadota</taxon>
        <taxon>Candidatus Lambdaproteobacteria</taxon>
    </lineage>
</organism>
<name>A0A1F6GF23_9PROT</name>
<proteinExistence type="predicted"/>
<dbReference type="Proteomes" id="UP000178449">
    <property type="component" value="Unassembled WGS sequence"/>
</dbReference>
<dbReference type="STRING" id="1817772.A2527_03950"/>